<proteinExistence type="predicted"/>
<evidence type="ECO:0000313" key="1">
    <source>
        <dbReference type="EMBL" id="OGE34822.1"/>
    </source>
</evidence>
<name>A0A1F5K1M9_9BACT</name>
<dbReference type="STRING" id="1797780.A3E45_02500"/>
<evidence type="ECO:0000313" key="2">
    <source>
        <dbReference type="Proteomes" id="UP000176405"/>
    </source>
</evidence>
<accession>A0A1F5K1M9</accession>
<sequence length="231" mass="26467">MSDSDVETREGESQGRKVVLHFVRHGEAGYSGWDDAEGYLTEKGKVQAALAGEKIFKELPKGVVVEFLSSHRRRAVETIAIIEKKIEELAQVDDKHFLLHKKQKKETLSYQRLGMSDEMTWEALKLRRQKEEEVIYWLQHEGKIPEEIEKNFGSLFKHLSYFTRHLSVGPDVHIILSTHTGSAEVLVGKLLGKTSIDTLANCEEFTITMPTSGRDIEIKYKDLEERVKLNE</sequence>
<evidence type="ECO:0008006" key="3">
    <source>
        <dbReference type="Google" id="ProtNLM"/>
    </source>
</evidence>
<organism evidence="1 2">
    <name type="scientific">Candidatus Daviesbacteria bacterium RIFCSPHIGHO2_12_FULL_43_11</name>
    <dbReference type="NCBI Taxonomy" id="1797780"/>
    <lineage>
        <taxon>Bacteria</taxon>
        <taxon>Candidatus Daviesiibacteriota</taxon>
    </lineage>
</organism>
<protein>
    <recommendedName>
        <fullName evidence="3">Phosphoglycerate mutase</fullName>
    </recommendedName>
</protein>
<dbReference type="CDD" id="cd07067">
    <property type="entry name" value="HP_PGM_like"/>
    <property type="match status" value="1"/>
</dbReference>
<comment type="caution">
    <text evidence="1">The sequence shown here is derived from an EMBL/GenBank/DDBJ whole genome shotgun (WGS) entry which is preliminary data.</text>
</comment>
<dbReference type="Pfam" id="PF00300">
    <property type="entry name" value="His_Phos_1"/>
    <property type="match status" value="1"/>
</dbReference>
<dbReference type="SUPFAM" id="SSF53254">
    <property type="entry name" value="Phosphoglycerate mutase-like"/>
    <property type="match status" value="1"/>
</dbReference>
<dbReference type="InterPro" id="IPR013078">
    <property type="entry name" value="His_Pase_superF_clade-1"/>
</dbReference>
<gene>
    <name evidence="1" type="ORF">A3E45_02500</name>
</gene>
<dbReference type="Gene3D" id="3.40.50.1240">
    <property type="entry name" value="Phosphoglycerate mutase-like"/>
    <property type="match status" value="1"/>
</dbReference>
<reference evidence="1 2" key="1">
    <citation type="journal article" date="2016" name="Nat. Commun.">
        <title>Thousands of microbial genomes shed light on interconnected biogeochemical processes in an aquifer system.</title>
        <authorList>
            <person name="Anantharaman K."/>
            <person name="Brown C.T."/>
            <person name="Hug L.A."/>
            <person name="Sharon I."/>
            <person name="Castelle C.J."/>
            <person name="Probst A.J."/>
            <person name="Thomas B.C."/>
            <person name="Singh A."/>
            <person name="Wilkins M.J."/>
            <person name="Karaoz U."/>
            <person name="Brodie E.L."/>
            <person name="Williams K.H."/>
            <person name="Hubbard S.S."/>
            <person name="Banfield J.F."/>
        </authorList>
    </citation>
    <scope>NUCLEOTIDE SEQUENCE [LARGE SCALE GENOMIC DNA]</scope>
</reference>
<dbReference type="EMBL" id="MFDH01000032">
    <property type="protein sequence ID" value="OGE34822.1"/>
    <property type="molecule type" value="Genomic_DNA"/>
</dbReference>
<dbReference type="AlphaFoldDB" id="A0A1F5K1M9"/>
<dbReference type="Proteomes" id="UP000176405">
    <property type="component" value="Unassembled WGS sequence"/>
</dbReference>
<dbReference type="InterPro" id="IPR029033">
    <property type="entry name" value="His_PPase_superfam"/>
</dbReference>